<evidence type="ECO:0008006" key="4">
    <source>
        <dbReference type="Google" id="ProtNLM"/>
    </source>
</evidence>
<dbReference type="PANTHER" id="PTHR46230">
    <property type="match status" value="1"/>
</dbReference>
<sequence length="222" mass="24507">MVGKKKLEYAGSVESSNYFSGKNLPLIRSEIRSLSFLLKYINSIYFTTTKFMQISARMQFSANKQWLKSGTGSCTYARNCQPTLITLPHQSPSTRAASSSGSNAMQTPDVVCNIQERVKSKLLIALNPVRLVVEDESPTPKLSRQAIKVAEGAAGVAAAASQAAPAPREVHLRVEIVSRDFEGLSLIKRQRRVNELLKEEFDAGLHALSLETRSPQELIQQQ</sequence>
<dbReference type="Pfam" id="PF01722">
    <property type="entry name" value="BolA"/>
    <property type="match status" value="1"/>
</dbReference>
<keyword evidence="3" id="KW-1185">Reference proteome</keyword>
<dbReference type="PANTHER" id="PTHR46230:SF3">
    <property type="entry name" value="SUFE-LIKE PROTEIN 1, CHLOROPLASTIC_MITOCHONDRIAL"/>
    <property type="match status" value="1"/>
</dbReference>
<dbReference type="InterPro" id="IPR036065">
    <property type="entry name" value="BolA-like_sf"/>
</dbReference>
<proteinExistence type="inferred from homology"/>
<dbReference type="Gene3D" id="3.30.300.90">
    <property type="entry name" value="BolA-like"/>
    <property type="match status" value="1"/>
</dbReference>
<gene>
    <name evidence="2" type="ORF">CEUSTIGMA_g7939.t1</name>
</gene>
<dbReference type="GO" id="GO:0016226">
    <property type="term" value="P:iron-sulfur cluster assembly"/>
    <property type="evidence" value="ECO:0007669"/>
    <property type="project" value="TreeGrafter"/>
</dbReference>
<dbReference type="OrthoDB" id="411584at2759"/>
<dbReference type="SUPFAM" id="SSF82657">
    <property type="entry name" value="BolA-like"/>
    <property type="match status" value="1"/>
</dbReference>
<dbReference type="EMBL" id="BEGY01000053">
    <property type="protein sequence ID" value="GAX80501.1"/>
    <property type="molecule type" value="Genomic_DNA"/>
</dbReference>
<evidence type="ECO:0000256" key="1">
    <source>
        <dbReference type="RuleBase" id="RU003860"/>
    </source>
</evidence>
<name>A0A250XBP0_9CHLO</name>
<accession>A0A250XBP0</accession>
<organism evidence="2 3">
    <name type="scientific">Chlamydomonas eustigma</name>
    <dbReference type="NCBI Taxonomy" id="1157962"/>
    <lineage>
        <taxon>Eukaryota</taxon>
        <taxon>Viridiplantae</taxon>
        <taxon>Chlorophyta</taxon>
        <taxon>core chlorophytes</taxon>
        <taxon>Chlorophyceae</taxon>
        <taxon>CS clade</taxon>
        <taxon>Chlamydomonadales</taxon>
        <taxon>Chlamydomonadaceae</taxon>
        <taxon>Chlamydomonas</taxon>
    </lineage>
</organism>
<evidence type="ECO:0000313" key="3">
    <source>
        <dbReference type="Proteomes" id="UP000232323"/>
    </source>
</evidence>
<comment type="similarity">
    <text evidence="1">Belongs to the BolA/IbaG family.</text>
</comment>
<protein>
    <recommendedName>
        <fullName evidence="4">BolA protein</fullName>
    </recommendedName>
</protein>
<dbReference type="Proteomes" id="UP000232323">
    <property type="component" value="Unassembled WGS sequence"/>
</dbReference>
<dbReference type="AlphaFoldDB" id="A0A250XBP0"/>
<dbReference type="InterPro" id="IPR002634">
    <property type="entry name" value="BolA"/>
</dbReference>
<reference evidence="2 3" key="1">
    <citation type="submission" date="2017-08" db="EMBL/GenBank/DDBJ databases">
        <title>Acidophilic green algal genome provides insights into adaptation to an acidic environment.</title>
        <authorList>
            <person name="Hirooka S."/>
            <person name="Hirose Y."/>
            <person name="Kanesaki Y."/>
            <person name="Higuchi S."/>
            <person name="Fujiwara T."/>
            <person name="Onuma R."/>
            <person name="Era A."/>
            <person name="Ohbayashi R."/>
            <person name="Uzuka A."/>
            <person name="Nozaki H."/>
            <person name="Yoshikawa H."/>
            <person name="Miyagishima S.Y."/>
        </authorList>
    </citation>
    <scope>NUCLEOTIDE SEQUENCE [LARGE SCALE GENOMIC DNA]</scope>
    <source>
        <strain evidence="2 3">NIES-2499</strain>
    </source>
</reference>
<comment type="caution">
    <text evidence="2">The sequence shown here is derived from an EMBL/GenBank/DDBJ whole genome shotgun (WGS) entry which is preliminary data.</text>
</comment>
<dbReference type="STRING" id="1157962.A0A250XBP0"/>
<evidence type="ECO:0000313" key="2">
    <source>
        <dbReference type="EMBL" id="GAX80501.1"/>
    </source>
</evidence>